<accession>A0A5A7UK76</accession>
<sequence length="103" mass="11050">MHKNVGENKKYVGKRYVDVFHGVGTNVGRTESREAFPTSYLHGFGNASPDIVTCIGNSGIGNASSPTDLMLTQLPASRMPLPTFSSQRLLCVGTPFPDVSYAS</sequence>
<evidence type="ECO:0000313" key="1">
    <source>
        <dbReference type="EMBL" id="KAA0054125.1"/>
    </source>
</evidence>
<comment type="caution">
    <text evidence="1">The sequence shown here is derived from an EMBL/GenBank/DDBJ whole genome shotgun (WGS) entry which is preliminary data.</text>
</comment>
<dbReference type="EMBL" id="SSTE01008862">
    <property type="protein sequence ID" value="KAA0054125.1"/>
    <property type="molecule type" value="Genomic_DNA"/>
</dbReference>
<protein>
    <submittedName>
        <fullName evidence="1">Uncharacterized protein</fullName>
    </submittedName>
</protein>
<dbReference type="Proteomes" id="UP000321393">
    <property type="component" value="Unassembled WGS sequence"/>
</dbReference>
<proteinExistence type="predicted"/>
<dbReference type="AlphaFoldDB" id="A0A5A7UK76"/>
<name>A0A5A7UK76_CUCMM</name>
<evidence type="ECO:0000313" key="2">
    <source>
        <dbReference type="Proteomes" id="UP000321393"/>
    </source>
</evidence>
<reference evidence="1 2" key="1">
    <citation type="submission" date="2019-08" db="EMBL/GenBank/DDBJ databases">
        <title>Draft genome sequences of two oriental melons (Cucumis melo L. var makuwa).</title>
        <authorList>
            <person name="Kwon S.-Y."/>
        </authorList>
    </citation>
    <scope>NUCLEOTIDE SEQUENCE [LARGE SCALE GENOMIC DNA]</scope>
    <source>
        <strain evidence="2">cv. SW 3</strain>
        <tissue evidence="1">Leaf</tissue>
    </source>
</reference>
<organism evidence="1 2">
    <name type="scientific">Cucumis melo var. makuwa</name>
    <name type="common">Oriental melon</name>
    <dbReference type="NCBI Taxonomy" id="1194695"/>
    <lineage>
        <taxon>Eukaryota</taxon>
        <taxon>Viridiplantae</taxon>
        <taxon>Streptophyta</taxon>
        <taxon>Embryophyta</taxon>
        <taxon>Tracheophyta</taxon>
        <taxon>Spermatophyta</taxon>
        <taxon>Magnoliopsida</taxon>
        <taxon>eudicotyledons</taxon>
        <taxon>Gunneridae</taxon>
        <taxon>Pentapetalae</taxon>
        <taxon>rosids</taxon>
        <taxon>fabids</taxon>
        <taxon>Cucurbitales</taxon>
        <taxon>Cucurbitaceae</taxon>
        <taxon>Benincaseae</taxon>
        <taxon>Cucumis</taxon>
    </lineage>
</organism>
<gene>
    <name evidence="1" type="ORF">E6C27_scaffold131G00390</name>
</gene>